<keyword evidence="1" id="KW-0479">Metal-binding</keyword>
<gene>
    <name evidence="5" type="ORF">RT717_13895</name>
</gene>
<feature type="domain" description="NodB homology" evidence="4">
    <location>
        <begin position="40"/>
        <end position="257"/>
    </location>
</feature>
<dbReference type="EMBL" id="CP136051">
    <property type="protein sequence ID" value="WOK09731.1"/>
    <property type="molecule type" value="Genomic_DNA"/>
</dbReference>
<evidence type="ECO:0000256" key="1">
    <source>
        <dbReference type="ARBA" id="ARBA00022723"/>
    </source>
</evidence>
<evidence type="ECO:0000259" key="4">
    <source>
        <dbReference type="PROSITE" id="PS51677"/>
    </source>
</evidence>
<keyword evidence="6" id="KW-1185">Reference proteome</keyword>
<evidence type="ECO:0000256" key="3">
    <source>
        <dbReference type="SAM" id="Coils"/>
    </source>
</evidence>
<proteinExistence type="predicted"/>
<dbReference type="GO" id="GO:0016787">
    <property type="term" value="F:hydrolase activity"/>
    <property type="evidence" value="ECO:0007669"/>
    <property type="project" value="UniProtKB-KW"/>
</dbReference>
<dbReference type="CDD" id="cd10967">
    <property type="entry name" value="CE4_GLA_like_6s"/>
    <property type="match status" value="1"/>
</dbReference>
<evidence type="ECO:0000256" key="2">
    <source>
        <dbReference type="ARBA" id="ARBA00022801"/>
    </source>
</evidence>
<dbReference type="Gene3D" id="3.20.20.370">
    <property type="entry name" value="Glycoside hydrolase/deacetylase"/>
    <property type="match status" value="1"/>
</dbReference>
<feature type="coiled-coil region" evidence="3">
    <location>
        <begin position="113"/>
        <end position="140"/>
    </location>
</feature>
<dbReference type="InterPro" id="IPR002509">
    <property type="entry name" value="NODB_dom"/>
</dbReference>
<dbReference type="PROSITE" id="PS51677">
    <property type="entry name" value="NODB"/>
    <property type="match status" value="1"/>
</dbReference>
<dbReference type="Pfam" id="PF01522">
    <property type="entry name" value="Polysacc_deac_1"/>
    <property type="match status" value="1"/>
</dbReference>
<evidence type="ECO:0000313" key="5">
    <source>
        <dbReference type="EMBL" id="WOK09731.1"/>
    </source>
</evidence>
<dbReference type="Proteomes" id="UP001302349">
    <property type="component" value="Chromosome"/>
</dbReference>
<protein>
    <submittedName>
        <fullName evidence="5">Polysaccharide deacetylase family protein</fullName>
        <ecNumber evidence="5">3.-.-.-</ecNumber>
    </submittedName>
</protein>
<keyword evidence="2 5" id="KW-0378">Hydrolase</keyword>
<dbReference type="InterPro" id="IPR011330">
    <property type="entry name" value="Glyco_hydro/deAcase_b/a-brl"/>
</dbReference>
<dbReference type="PANTHER" id="PTHR10587:SF133">
    <property type="entry name" value="CHITIN DEACETYLASE 1-RELATED"/>
    <property type="match status" value="1"/>
</dbReference>
<organism evidence="5 6">
    <name type="scientific">Imperialibacter roseus</name>
    <dbReference type="NCBI Taxonomy" id="1324217"/>
    <lineage>
        <taxon>Bacteria</taxon>
        <taxon>Pseudomonadati</taxon>
        <taxon>Bacteroidota</taxon>
        <taxon>Cytophagia</taxon>
        <taxon>Cytophagales</taxon>
        <taxon>Flammeovirgaceae</taxon>
        <taxon>Imperialibacter</taxon>
    </lineage>
</organism>
<dbReference type="SUPFAM" id="SSF88713">
    <property type="entry name" value="Glycoside hydrolase/deacetylase"/>
    <property type="match status" value="1"/>
</dbReference>
<dbReference type="EC" id="3.-.-.-" evidence="5"/>
<keyword evidence="3" id="KW-0175">Coiled coil</keyword>
<dbReference type="RefSeq" id="WP_317492338.1">
    <property type="nucleotide sequence ID" value="NZ_CP136051.1"/>
</dbReference>
<evidence type="ECO:0000313" key="6">
    <source>
        <dbReference type="Proteomes" id="UP001302349"/>
    </source>
</evidence>
<name>A0ABZ0IYP9_9BACT</name>
<dbReference type="PANTHER" id="PTHR10587">
    <property type="entry name" value="GLYCOSYL TRANSFERASE-RELATED"/>
    <property type="match status" value="1"/>
</dbReference>
<dbReference type="InterPro" id="IPR050248">
    <property type="entry name" value="Polysacc_deacetylase_ArnD"/>
</dbReference>
<reference evidence="5 6" key="1">
    <citation type="journal article" date="2023" name="Microbiol. Resour. Announc.">
        <title>Complete Genome Sequence of Imperialibacter roseus strain P4T.</title>
        <authorList>
            <person name="Tizabi D.R."/>
            <person name="Bachvaroff T."/>
            <person name="Hill R.T."/>
        </authorList>
    </citation>
    <scope>NUCLEOTIDE SEQUENCE [LARGE SCALE GENOMIC DNA]</scope>
    <source>
        <strain evidence="5 6">P4T</strain>
    </source>
</reference>
<accession>A0ABZ0IYP9</accession>
<sequence length="270" mass="29625">MKRDTIQATNLLIFLFALISPETFCQQPTKPFPWPEGKQAAISLTFDDARASQVNGGTALLDKYGVKATFYLVPAAVKSQLSGWKKAVASGHEIGNHSLNHPCSGNFVWSRSKALEEYTLEKMEEELVEANKQIKEMLGVDCKVFAYPCGQTFVGRGEGTQSYVPIAAKLFDNSRGWMDEAANDPSYVDFAQLTGVESDGKDFDKILLLIEQAKKSGQWLVLAGHEMGEGGDQTTRLAMLEELMKYAADPANGIWLAPVGTVADYVSSKR</sequence>